<accession>A0AAW1UUK1</accession>
<dbReference type="GO" id="GO:0016477">
    <property type="term" value="P:cell migration"/>
    <property type="evidence" value="ECO:0007669"/>
    <property type="project" value="TreeGrafter"/>
</dbReference>
<feature type="chain" id="PRO_5043340470" description="Cadherin domain-containing protein" evidence="9">
    <location>
        <begin position="25"/>
        <end position="806"/>
    </location>
</feature>
<dbReference type="PRINTS" id="PR00205">
    <property type="entry name" value="CADHERIN"/>
</dbReference>
<evidence type="ECO:0000256" key="8">
    <source>
        <dbReference type="PROSITE-ProRule" id="PRU00043"/>
    </source>
</evidence>
<dbReference type="Proteomes" id="UP001431783">
    <property type="component" value="Unassembled WGS sequence"/>
</dbReference>
<evidence type="ECO:0000313" key="12">
    <source>
        <dbReference type="Proteomes" id="UP001431783"/>
    </source>
</evidence>
<feature type="signal peptide" evidence="9">
    <location>
        <begin position="1"/>
        <end position="24"/>
    </location>
</feature>
<feature type="domain" description="Cadherin" evidence="10">
    <location>
        <begin position="583"/>
        <end position="715"/>
    </location>
</feature>
<dbReference type="GO" id="GO:0005509">
    <property type="term" value="F:calcium ion binding"/>
    <property type="evidence" value="ECO:0007669"/>
    <property type="project" value="UniProtKB-UniRule"/>
</dbReference>
<dbReference type="InterPro" id="IPR015919">
    <property type="entry name" value="Cadherin-like_sf"/>
</dbReference>
<dbReference type="EMBL" id="JARQZJ010000093">
    <property type="protein sequence ID" value="KAK9884529.1"/>
    <property type="molecule type" value="Genomic_DNA"/>
</dbReference>
<dbReference type="InterPro" id="IPR039808">
    <property type="entry name" value="Cadherin"/>
</dbReference>
<dbReference type="PANTHER" id="PTHR24027:SF422">
    <property type="entry name" value="CADHERIN DOMAIN-CONTAINING PROTEIN"/>
    <property type="match status" value="1"/>
</dbReference>
<dbReference type="SMART" id="SM00112">
    <property type="entry name" value="CA"/>
    <property type="match status" value="5"/>
</dbReference>
<keyword evidence="12" id="KW-1185">Reference proteome</keyword>
<dbReference type="GO" id="GO:0008013">
    <property type="term" value="F:beta-catenin binding"/>
    <property type="evidence" value="ECO:0007669"/>
    <property type="project" value="TreeGrafter"/>
</dbReference>
<dbReference type="GO" id="GO:0045296">
    <property type="term" value="F:cadherin binding"/>
    <property type="evidence" value="ECO:0007669"/>
    <property type="project" value="TreeGrafter"/>
</dbReference>
<evidence type="ECO:0000259" key="10">
    <source>
        <dbReference type="PROSITE" id="PS50268"/>
    </source>
</evidence>
<protein>
    <recommendedName>
        <fullName evidence="10">Cadherin domain-containing protein</fullName>
    </recommendedName>
</protein>
<evidence type="ECO:0000256" key="9">
    <source>
        <dbReference type="SAM" id="SignalP"/>
    </source>
</evidence>
<feature type="domain" description="Cadherin" evidence="10">
    <location>
        <begin position="158"/>
        <end position="250"/>
    </location>
</feature>
<proteinExistence type="predicted"/>
<keyword evidence="4" id="KW-0677">Repeat</keyword>
<evidence type="ECO:0000256" key="5">
    <source>
        <dbReference type="ARBA" id="ARBA00022837"/>
    </source>
</evidence>
<keyword evidence="6" id="KW-1133">Transmembrane helix</keyword>
<evidence type="ECO:0000256" key="6">
    <source>
        <dbReference type="ARBA" id="ARBA00022989"/>
    </source>
</evidence>
<evidence type="ECO:0000256" key="4">
    <source>
        <dbReference type="ARBA" id="ARBA00022737"/>
    </source>
</evidence>
<reference evidence="11 12" key="1">
    <citation type="submission" date="2023-03" db="EMBL/GenBank/DDBJ databases">
        <title>Genome insight into feeding habits of ladybird beetles.</title>
        <authorList>
            <person name="Li H.-S."/>
            <person name="Huang Y.-H."/>
            <person name="Pang H."/>
        </authorList>
    </citation>
    <scope>NUCLEOTIDE SEQUENCE [LARGE SCALE GENOMIC DNA]</scope>
    <source>
        <strain evidence="11">SYSU_2023b</strain>
        <tissue evidence="11">Whole body</tissue>
    </source>
</reference>
<evidence type="ECO:0000256" key="1">
    <source>
        <dbReference type="ARBA" id="ARBA00004167"/>
    </source>
</evidence>
<keyword evidence="2" id="KW-0812">Transmembrane</keyword>
<gene>
    <name evidence="11" type="ORF">WA026_007371</name>
</gene>
<dbReference type="AlphaFoldDB" id="A0AAW1UUK1"/>
<dbReference type="InterPro" id="IPR020894">
    <property type="entry name" value="Cadherin_CS"/>
</dbReference>
<comment type="caution">
    <text evidence="11">The sequence shown here is derived from an EMBL/GenBank/DDBJ whole genome shotgun (WGS) entry which is preliminary data.</text>
</comment>
<dbReference type="GO" id="GO:0016342">
    <property type="term" value="C:catenin complex"/>
    <property type="evidence" value="ECO:0007669"/>
    <property type="project" value="TreeGrafter"/>
</dbReference>
<dbReference type="SUPFAM" id="SSF49313">
    <property type="entry name" value="Cadherin-like"/>
    <property type="match status" value="5"/>
</dbReference>
<feature type="domain" description="Cadherin" evidence="10">
    <location>
        <begin position="477"/>
        <end position="578"/>
    </location>
</feature>
<sequence>MTIFRYIYLCAVLNLLLSIALNEAITPTAVEDEKNVNFKIDDNYAIITINENLPFALLFYIEDYTGSINVRDPFECSAVTYHFIDHNGKKAFNLTSALDYEDPHCQIISNAIEDSNTDYFNFDLHINNLDDNPPVLSLPESCHFDENTDYNVDDSPCTIKMTDRDGMMENTEFFITPDHNNDIFKVSFLKTPTHDMKEADVKIFLAPGKQLDFEKTNQYFFTVRAKETVTEGTVQVTVLVTDMPDTPPIFKEIFATQTFEENVDQTFTVIAYDGDIGVNDSIKYEIKDITCESGNCTCKINIGEDDGIITVTNVDREVVGNTITFIITASEVDYDNSTDTGTLYFFIQDQDDNNPKLKLEEKIIEKDENYNGLITNFQAEDMDLGINGTYTVQMDCSNYEVNYCEAFQIIPSQGFQKADFSLSVKNSTKLDYDNQEENWKNITLDIVAIEKGNNSHYDIQTVKITLRDLNDEPPIFTNKTESINIPENIKEGEEIFNASATDRDAGTVITYSINGIWSENLKIDNTGDITTTKDHVFDYETLQQVFIEISASDNDSVHTTYKTLTINVTDIDDEPPTIKLKITDGEDRITIPEEQEAGTLLPLEINATDPDTKPKLELKIDWSTSYVTKNSLIVKDLKDDDWMCFDLFVKEHKELARQITGVLKISNRCSPDFEKFHAIVIFLQVTDKNTEEGIDYYRTSIEIDISDINDNEPIFDNRTFEGLVVTDATTGPIKIGHIIANDDDISDHVIYSIEPLDNNYNWVDIDEDTGDLTIKQDVTINDDIPPKTILSSTYLHLMVYIQHYKS</sequence>
<comment type="subcellular location">
    <subcellularLocation>
        <location evidence="1">Membrane</location>
        <topology evidence="1">Single-pass membrane protein</topology>
    </subcellularLocation>
</comment>
<organism evidence="11 12">
    <name type="scientific">Henosepilachna vigintioctopunctata</name>
    <dbReference type="NCBI Taxonomy" id="420089"/>
    <lineage>
        <taxon>Eukaryota</taxon>
        <taxon>Metazoa</taxon>
        <taxon>Ecdysozoa</taxon>
        <taxon>Arthropoda</taxon>
        <taxon>Hexapoda</taxon>
        <taxon>Insecta</taxon>
        <taxon>Pterygota</taxon>
        <taxon>Neoptera</taxon>
        <taxon>Endopterygota</taxon>
        <taxon>Coleoptera</taxon>
        <taxon>Polyphaga</taxon>
        <taxon>Cucujiformia</taxon>
        <taxon>Coccinelloidea</taxon>
        <taxon>Coccinellidae</taxon>
        <taxon>Epilachninae</taxon>
        <taxon>Epilachnini</taxon>
        <taxon>Henosepilachna</taxon>
    </lineage>
</organism>
<keyword evidence="7" id="KW-0472">Membrane</keyword>
<dbReference type="GO" id="GO:0007156">
    <property type="term" value="P:homophilic cell adhesion via plasma membrane adhesion molecules"/>
    <property type="evidence" value="ECO:0007669"/>
    <property type="project" value="InterPro"/>
</dbReference>
<evidence type="ECO:0000313" key="11">
    <source>
        <dbReference type="EMBL" id="KAK9884529.1"/>
    </source>
</evidence>
<evidence type="ECO:0000256" key="7">
    <source>
        <dbReference type="ARBA" id="ARBA00023136"/>
    </source>
</evidence>
<dbReference type="PANTHER" id="PTHR24027">
    <property type="entry name" value="CADHERIN-23"/>
    <property type="match status" value="1"/>
</dbReference>
<keyword evidence="5 8" id="KW-0106">Calcium</keyword>
<dbReference type="PROSITE" id="PS50268">
    <property type="entry name" value="CADHERIN_2"/>
    <property type="match status" value="5"/>
</dbReference>
<keyword evidence="3 9" id="KW-0732">Signal</keyword>
<dbReference type="CDD" id="cd11304">
    <property type="entry name" value="Cadherin_repeat"/>
    <property type="match status" value="4"/>
</dbReference>
<evidence type="ECO:0000256" key="3">
    <source>
        <dbReference type="ARBA" id="ARBA00022729"/>
    </source>
</evidence>
<evidence type="ECO:0000256" key="2">
    <source>
        <dbReference type="ARBA" id="ARBA00022692"/>
    </source>
</evidence>
<dbReference type="Gene3D" id="2.60.40.60">
    <property type="entry name" value="Cadherins"/>
    <property type="match status" value="6"/>
</dbReference>
<dbReference type="PROSITE" id="PS00232">
    <property type="entry name" value="CADHERIN_1"/>
    <property type="match status" value="1"/>
</dbReference>
<dbReference type="Pfam" id="PF00028">
    <property type="entry name" value="Cadherin"/>
    <property type="match status" value="1"/>
</dbReference>
<dbReference type="InterPro" id="IPR002126">
    <property type="entry name" value="Cadherin-like_dom"/>
</dbReference>
<feature type="domain" description="Cadherin" evidence="10">
    <location>
        <begin position="263"/>
        <end position="357"/>
    </location>
</feature>
<feature type="domain" description="Cadherin" evidence="10">
    <location>
        <begin position="364"/>
        <end position="476"/>
    </location>
</feature>
<name>A0AAW1UUK1_9CUCU</name>